<gene>
    <name evidence="2" type="ORF">SDC9_33577</name>
</gene>
<evidence type="ECO:0000313" key="2">
    <source>
        <dbReference type="EMBL" id="MPL87576.1"/>
    </source>
</evidence>
<reference evidence="2" key="1">
    <citation type="submission" date="2019-08" db="EMBL/GenBank/DDBJ databases">
        <authorList>
            <person name="Kucharzyk K."/>
            <person name="Murdoch R.W."/>
            <person name="Higgins S."/>
            <person name="Loffler F."/>
        </authorList>
    </citation>
    <scope>NUCLEOTIDE SEQUENCE</scope>
</reference>
<dbReference type="EMBL" id="VSSQ01000241">
    <property type="protein sequence ID" value="MPL87576.1"/>
    <property type="molecule type" value="Genomic_DNA"/>
</dbReference>
<evidence type="ECO:0000259" key="1">
    <source>
        <dbReference type="Pfam" id="PF19512"/>
    </source>
</evidence>
<name>A0A644V899_9ZZZZ</name>
<dbReference type="Pfam" id="PF19512">
    <property type="entry name" value="DUF6046"/>
    <property type="match status" value="1"/>
</dbReference>
<dbReference type="AlphaFoldDB" id="A0A644V899"/>
<sequence length="180" mass="19762">MTKVIATGISLPPLTFSGKVVIVNYASSGTSVEVDGNTIVTQQSPCTLRAPGLPDFTFPVDPFIGLQLRNIITRRRVAKGTKRGTVKERWTEDDVEINISGVLQGSDQAYPADAVAALQRYFEYRGAIEIVCAIVNDRNVQSIVIENFELPHTKGGENQAYQIKAYSDDVFDLLIDNNNV</sequence>
<feature type="domain" description="DUF6046" evidence="1">
    <location>
        <begin position="58"/>
        <end position="177"/>
    </location>
</feature>
<proteinExistence type="predicted"/>
<comment type="caution">
    <text evidence="2">The sequence shown here is derived from an EMBL/GenBank/DDBJ whole genome shotgun (WGS) entry which is preliminary data.</text>
</comment>
<organism evidence="2">
    <name type="scientific">bioreactor metagenome</name>
    <dbReference type="NCBI Taxonomy" id="1076179"/>
    <lineage>
        <taxon>unclassified sequences</taxon>
        <taxon>metagenomes</taxon>
        <taxon>ecological metagenomes</taxon>
    </lineage>
</organism>
<protein>
    <recommendedName>
        <fullName evidence="1">DUF6046 domain-containing protein</fullName>
    </recommendedName>
</protein>
<dbReference type="InterPro" id="IPR046109">
    <property type="entry name" value="DUF6046"/>
</dbReference>
<accession>A0A644V899</accession>